<gene>
    <name evidence="2" type="ORF">G4H13_20880</name>
</gene>
<evidence type="ECO:0000313" key="2">
    <source>
        <dbReference type="EMBL" id="NEW72777.1"/>
    </source>
</evidence>
<dbReference type="InterPro" id="IPR000600">
    <property type="entry name" value="ROK"/>
</dbReference>
<comment type="caution">
    <text evidence="2">The sequence shown here is derived from an EMBL/GenBank/DDBJ whole genome shotgun (WGS) entry which is preliminary data.</text>
</comment>
<sequence length="306" mass="30920">MTATTIALDIGGTYIKGGVADPDGTLRNTERWFTGAERGPDAVLDTVLAAAAELAERCQPAAAGIAVPGIVDEASGVALLAANLGWRRLPVRDWFAKELGIPVAIGHDVRAGGLAEARLGAGRGSRNFLFVPVGTGIAAALMVDGQALAGSHAMAGELGHLPMRSGDEPCPCGGRGCLETVASAAAIARRYTTATGEPGRTAKDVGERAAAGDRTAVAVWHAAVEALSDGLATAITLLDPERIVIGGGLARAGEPYFGPLRAAVAERLAFQTGPEIVPAELGHQAGCQGAALLAGDLLAARSARCP</sequence>
<dbReference type="Proteomes" id="UP000476310">
    <property type="component" value="Unassembled WGS sequence"/>
</dbReference>
<dbReference type="PANTHER" id="PTHR18964:SF149">
    <property type="entry name" value="BIFUNCTIONAL UDP-N-ACETYLGLUCOSAMINE 2-EPIMERASE_N-ACETYLMANNOSAMINE KINASE"/>
    <property type="match status" value="1"/>
</dbReference>
<organism evidence="2 3">
    <name type="scientific">Streptomyces rhizosphaericus</name>
    <dbReference type="NCBI Taxonomy" id="114699"/>
    <lineage>
        <taxon>Bacteria</taxon>
        <taxon>Bacillati</taxon>
        <taxon>Actinomycetota</taxon>
        <taxon>Actinomycetes</taxon>
        <taxon>Kitasatosporales</taxon>
        <taxon>Streptomycetaceae</taxon>
        <taxon>Streptomyces</taxon>
        <taxon>Streptomyces violaceusniger group</taxon>
    </lineage>
</organism>
<dbReference type="EMBL" id="JAAIKT010000024">
    <property type="protein sequence ID" value="NEW72777.1"/>
    <property type="molecule type" value="Genomic_DNA"/>
</dbReference>
<accession>A0A6G4AJV3</accession>
<dbReference type="Pfam" id="PF00480">
    <property type="entry name" value="ROK"/>
    <property type="match status" value="1"/>
</dbReference>
<protein>
    <submittedName>
        <fullName evidence="2">ROK family protein</fullName>
    </submittedName>
</protein>
<comment type="similarity">
    <text evidence="1">Belongs to the ROK (NagC/XylR) family.</text>
</comment>
<proteinExistence type="inferred from homology"/>
<dbReference type="Gene3D" id="3.30.420.40">
    <property type="match status" value="2"/>
</dbReference>
<dbReference type="InterPro" id="IPR043129">
    <property type="entry name" value="ATPase_NBD"/>
</dbReference>
<dbReference type="SUPFAM" id="SSF53067">
    <property type="entry name" value="Actin-like ATPase domain"/>
    <property type="match status" value="1"/>
</dbReference>
<dbReference type="PANTHER" id="PTHR18964">
    <property type="entry name" value="ROK (REPRESSOR, ORF, KINASE) FAMILY"/>
    <property type="match status" value="1"/>
</dbReference>
<dbReference type="AlphaFoldDB" id="A0A6G4AJV3"/>
<name>A0A6G4AJV3_9ACTN</name>
<evidence type="ECO:0000313" key="3">
    <source>
        <dbReference type="Proteomes" id="UP000476310"/>
    </source>
</evidence>
<dbReference type="RefSeq" id="WP_164429397.1">
    <property type="nucleotide sequence ID" value="NZ_JAAIKT010000024.1"/>
</dbReference>
<keyword evidence="3" id="KW-1185">Reference proteome</keyword>
<evidence type="ECO:0000256" key="1">
    <source>
        <dbReference type="ARBA" id="ARBA00006479"/>
    </source>
</evidence>
<reference evidence="2" key="1">
    <citation type="submission" date="2020-02" db="EMBL/GenBank/DDBJ databases">
        <title>A new Streptomyces sp. for controlling soil-borne diseases.</title>
        <authorList>
            <person name="Li X."/>
            <person name="Tian Y."/>
            <person name="Gao K."/>
        </authorList>
    </citation>
    <scope>NUCLEOTIDE SEQUENCE [LARGE SCALE GENOMIC DNA]</scope>
    <source>
        <strain evidence="2">0250</strain>
    </source>
</reference>